<sequence>MCRKCLIYKGFWIDIYENYNKKQTGLRKILKIP</sequence>
<gene>
    <name evidence="1" type="ORF">ABID50_000168</name>
</gene>
<evidence type="ECO:0000313" key="1">
    <source>
        <dbReference type="EMBL" id="MET3533019.1"/>
    </source>
</evidence>
<dbReference type="EMBL" id="JBEPLX010000001">
    <property type="protein sequence ID" value="MET3533019.1"/>
    <property type="molecule type" value="Genomic_DNA"/>
</dbReference>
<comment type="caution">
    <text evidence="1">The sequence shown here is derived from an EMBL/GenBank/DDBJ whole genome shotgun (WGS) entry which is preliminary data.</text>
</comment>
<evidence type="ECO:0000313" key="2">
    <source>
        <dbReference type="Proteomes" id="UP001549134"/>
    </source>
</evidence>
<organism evidence="1 2">
    <name type="scientific">Streptococcus parasuis</name>
    <dbReference type="NCBI Taxonomy" id="1501662"/>
    <lineage>
        <taxon>Bacteria</taxon>
        <taxon>Bacillati</taxon>
        <taxon>Bacillota</taxon>
        <taxon>Bacilli</taxon>
        <taxon>Lactobacillales</taxon>
        <taxon>Streptococcaceae</taxon>
        <taxon>Streptococcus</taxon>
    </lineage>
</organism>
<proteinExistence type="predicted"/>
<accession>A0ABV2EPI4</accession>
<protein>
    <submittedName>
        <fullName evidence="1">Uncharacterized protein</fullName>
    </submittedName>
</protein>
<dbReference type="Proteomes" id="UP001549134">
    <property type="component" value="Unassembled WGS sequence"/>
</dbReference>
<keyword evidence="2" id="KW-1185">Reference proteome</keyword>
<name>A0ABV2EPI4_9STRE</name>
<reference evidence="1 2" key="1">
    <citation type="submission" date="2024-06" db="EMBL/GenBank/DDBJ databases">
        <title>Genomic Encyclopedia of Type Strains, Phase IV (KMG-IV): sequencing the most valuable type-strain genomes for metagenomic binning, comparative biology and taxonomic classification.</title>
        <authorList>
            <person name="Goeker M."/>
        </authorList>
    </citation>
    <scope>NUCLEOTIDE SEQUENCE [LARGE SCALE GENOMIC DNA]</scope>
    <source>
        <strain evidence="1 2">DSM 29126</strain>
    </source>
</reference>